<reference evidence="1 2" key="1">
    <citation type="submission" date="2024-04" db="EMBL/GenBank/DDBJ databases">
        <title>whole genome sequencing of Lutimonas vermicola strain IMCC1616.</title>
        <authorList>
            <person name="Bae S.S."/>
        </authorList>
    </citation>
    <scope>NUCLEOTIDE SEQUENCE [LARGE SCALE GENOMIC DNA]</scope>
    <source>
        <strain evidence="1 2">IMCC1616</strain>
    </source>
</reference>
<name>A0ABU9L055_9FLAO</name>
<comment type="caution">
    <text evidence="1">The sequence shown here is derived from an EMBL/GenBank/DDBJ whole genome shotgun (WGS) entry which is preliminary data.</text>
</comment>
<evidence type="ECO:0000313" key="2">
    <source>
        <dbReference type="Proteomes" id="UP001474120"/>
    </source>
</evidence>
<organism evidence="1 2">
    <name type="scientific">Lutimonas vermicola</name>
    <dbReference type="NCBI Taxonomy" id="414288"/>
    <lineage>
        <taxon>Bacteria</taxon>
        <taxon>Pseudomonadati</taxon>
        <taxon>Bacteroidota</taxon>
        <taxon>Flavobacteriia</taxon>
        <taxon>Flavobacteriales</taxon>
        <taxon>Flavobacteriaceae</taxon>
        <taxon>Lutimonas</taxon>
    </lineage>
</organism>
<protein>
    <submittedName>
        <fullName evidence="1">Uncharacterized protein</fullName>
    </submittedName>
</protein>
<dbReference type="EMBL" id="JBCDNA010000001">
    <property type="protein sequence ID" value="MEL4454962.1"/>
    <property type="molecule type" value="Genomic_DNA"/>
</dbReference>
<dbReference type="PROSITE" id="PS51257">
    <property type="entry name" value="PROKAR_LIPOPROTEIN"/>
    <property type="match status" value="1"/>
</dbReference>
<evidence type="ECO:0000313" key="1">
    <source>
        <dbReference type="EMBL" id="MEL4454962.1"/>
    </source>
</evidence>
<proteinExistence type="predicted"/>
<accession>A0ABU9L055</accession>
<gene>
    <name evidence="1" type="ORF">AABB81_03590</name>
</gene>
<dbReference type="RefSeq" id="WP_342158683.1">
    <property type="nucleotide sequence ID" value="NZ_JBCDNA010000001.1"/>
</dbReference>
<sequence>MKKVILFFALVAGFSCNDGDLDISSFEFEDEVNICGTTQYTLYRLSTGEQREALIVTLTNQQIRKDEDIVAPVRVTETGDFTVTYRLFSEQVTDDYFCAAVPPVTPEVVKDWRGTSGSIVVENQPVYDAEGLNITGWQHYIVLIDVVLVVDDQELKLDETFLFGTVQTGPAS</sequence>
<keyword evidence="2" id="KW-1185">Reference proteome</keyword>
<dbReference type="Proteomes" id="UP001474120">
    <property type="component" value="Unassembled WGS sequence"/>
</dbReference>